<proteinExistence type="predicted"/>
<gene>
    <name evidence="2" type="ORF">MCOR_52651</name>
</gene>
<dbReference type="OrthoDB" id="10652197at2759"/>
<evidence type="ECO:0000313" key="2">
    <source>
        <dbReference type="EMBL" id="CAC5420430.1"/>
    </source>
</evidence>
<keyword evidence="1" id="KW-0472">Membrane</keyword>
<dbReference type="EMBL" id="CACVKT020009135">
    <property type="protein sequence ID" value="CAC5420430.1"/>
    <property type="molecule type" value="Genomic_DNA"/>
</dbReference>
<name>A0A6J8EIX0_MYTCO</name>
<accession>A0A6J8EIX0</accession>
<dbReference type="AlphaFoldDB" id="A0A6J8EIX0"/>
<evidence type="ECO:0000256" key="1">
    <source>
        <dbReference type="SAM" id="Phobius"/>
    </source>
</evidence>
<dbReference type="Proteomes" id="UP000507470">
    <property type="component" value="Unassembled WGS sequence"/>
</dbReference>
<organism evidence="2 3">
    <name type="scientific">Mytilus coruscus</name>
    <name type="common">Sea mussel</name>
    <dbReference type="NCBI Taxonomy" id="42192"/>
    <lineage>
        <taxon>Eukaryota</taxon>
        <taxon>Metazoa</taxon>
        <taxon>Spiralia</taxon>
        <taxon>Lophotrochozoa</taxon>
        <taxon>Mollusca</taxon>
        <taxon>Bivalvia</taxon>
        <taxon>Autobranchia</taxon>
        <taxon>Pteriomorphia</taxon>
        <taxon>Mytilida</taxon>
        <taxon>Mytiloidea</taxon>
        <taxon>Mytilidae</taxon>
        <taxon>Mytilinae</taxon>
        <taxon>Mytilus</taxon>
    </lineage>
</organism>
<protein>
    <submittedName>
        <fullName evidence="2">Uncharacterized protein</fullName>
    </submittedName>
</protein>
<keyword evidence="1" id="KW-1133">Transmembrane helix</keyword>
<keyword evidence="1" id="KW-0812">Transmembrane</keyword>
<evidence type="ECO:0000313" key="3">
    <source>
        <dbReference type="Proteomes" id="UP000507470"/>
    </source>
</evidence>
<feature type="transmembrane region" description="Helical" evidence="1">
    <location>
        <begin position="97"/>
        <end position="119"/>
    </location>
</feature>
<keyword evidence="3" id="KW-1185">Reference proteome</keyword>
<sequence length="275" mass="31264">MIVSNENWYMQNFNYYSYFVVARTDGYTKNTNVAPANADDVDHVVRTEGYTNNTNVVQTNAGNVDHVARTDGYTKDTNVVQTDAGDADNGQYVYSAFLPQTIIIVIGSTMIILVIFLIFKEYLSKNDHVNVITHTEETEVVDQSIIILNEETNDYENIDESIIMQSDNNVQLNLTSRCVEHYDPYSGDTGDYLNIFTASVYENAGRKEEENDYENYSRSNMDSVDDTYQNTCMCESLRGQRNSNDGYSPCRSVRIDEDTETEYATIVGEICLYKS</sequence>
<reference evidence="2 3" key="1">
    <citation type="submission" date="2020-06" db="EMBL/GenBank/DDBJ databases">
        <authorList>
            <person name="Li R."/>
            <person name="Bekaert M."/>
        </authorList>
    </citation>
    <scope>NUCLEOTIDE SEQUENCE [LARGE SCALE GENOMIC DNA]</scope>
    <source>
        <strain evidence="3">wild</strain>
    </source>
</reference>